<proteinExistence type="predicted"/>
<dbReference type="InterPro" id="IPR036047">
    <property type="entry name" value="F-box-like_dom_sf"/>
</dbReference>
<dbReference type="InterPro" id="IPR025886">
    <property type="entry name" value="PP2-like"/>
</dbReference>
<feature type="region of interest" description="Disordered" evidence="1">
    <location>
        <begin position="1"/>
        <end position="22"/>
    </location>
</feature>
<dbReference type="FunFam" id="1.20.1280.50:FF:000112">
    <property type="entry name" value="F-box protein PP2-B1"/>
    <property type="match status" value="1"/>
</dbReference>
<dbReference type="EMBL" id="CACSHJ010000088">
    <property type="protein sequence ID" value="CAA0354559.1"/>
    <property type="molecule type" value="Genomic_DNA"/>
</dbReference>
<dbReference type="AlphaFoldDB" id="A0A5S9WWL0"/>
<dbReference type="CDD" id="cd22162">
    <property type="entry name" value="F-box_AtSKIP3-like"/>
    <property type="match status" value="1"/>
</dbReference>
<gene>
    <name evidence="3" type="ORF">C24_LOCUS7155</name>
</gene>
<reference evidence="3 4" key="1">
    <citation type="submission" date="2019-12" db="EMBL/GenBank/DDBJ databases">
        <authorList>
            <person name="Jiao W.-B."/>
            <person name="Schneeberger K."/>
        </authorList>
    </citation>
    <scope>NUCLEOTIDE SEQUENCE [LARGE SCALE GENOMIC DNA]</scope>
    <source>
        <strain evidence="4">cv. C24</strain>
    </source>
</reference>
<feature type="domain" description="F-box" evidence="2">
    <location>
        <begin position="29"/>
        <end position="75"/>
    </location>
</feature>
<evidence type="ECO:0000313" key="3">
    <source>
        <dbReference type="EMBL" id="CAA0354559.1"/>
    </source>
</evidence>
<dbReference type="PROSITE" id="PS50181">
    <property type="entry name" value="FBOX"/>
    <property type="match status" value="1"/>
</dbReference>
<evidence type="ECO:0000256" key="1">
    <source>
        <dbReference type="SAM" id="MobiDB-lite"/>
    </source>
</evidence>
<dbReference type="OrthoDB" id="1918565at2759"/>
<sequence>MEQIHGGDSNSGGGGGGSSRNDEISVTRASRFDALPEDCISKVISHTSPRDACVVASVSKSVKSAAQSDLVWEMFLPSEYSSLVLQSANHLSKKEIFLSLADNSVLVENGKKSFWVEKASGKKCYMLSAMELTIIWGDSPAYWKWITVPESKFEKVAELRNVCWFEVRGKISCGMLSKGTHYSVYVVFKTANGRSYGFDLVPVEAGVGFVGKIATKKSVYFESGNADSRSATSHYSGISYAMVSRAFRMRRPWMQVQREEEEEVEGERERGMNVVGPKERVDGWSEVELGKFYINNGGCGDDGSDEIEISIMETQNGNWKSGLIIQGIEIRPERSN</sequence>
<dbReference type="Proteomes" id="UP000434276">
    <property type="component" value="Unassembled WGS sequence"/>
</dbReference>
<feature type="compositionally biased region" description="Gly residues" evidence="1">
    <location>
        <begin position="9"/>
        <end position="18"/>
    </location>
</feature>
<accession>A0A5S9WWL0</accession>
<protein>
    <recommendedName>
        <fullName evidence="2">F-box domain-containing protein</fullName>
    </recommendedName>
</protein>
<evidence type="ECO:0000259" key="2">
    <source>
        <dbReference type="PROSITE" id="PS50181"/>
    </source>
</evidence>
<dbReference type="PANTHER" id="PTHR32278">
    <property type="entry name" value="F-BOX DOMAIN-CONTAINING PROTEIN"/>
    <property type="match status" value="1"/>
</dbReference>
<dbReference type="ExpressionAtlas" id="A0A5S9WWL0">
    <property type="expression patterns" value="baseline and differential"/>
</dbReference>
<dbReference type="PANTHER" id="PTHR32278:SF143">
    <property type="entry name" value="F-BOX PROTEIN PP2-B1"/>
    <property type="match status" value="1"/>
</dbReference>
<dbReference type="SUPFAM" id="SSF81383">
    <property type="entry name" value="F-box domain"/>
    <property type="match status" value="1"/>
</dbReference>
<organism evidence="3 4">
    <name type="scientific">Arabidopsis thaliana</name>
    <name type="common">Mouse-ear cress</name>
    <dbReference type="NCBI Taxonomy" id="3702"/>
    <lineage>
        <taxon>Eukaryota</taxon>
        <taxon>Viridiplantae</taxon>
        <taxon>Streptophyta</taxon>
        <taxon>Embryophyta</taxon>
        <taxon>Tracheophyta</taxon>
        <taxon>Spermatophyta</taxon>
        <taxon>Magnoliopsida</taxon>
        <taxon>eudicotyledons</taxon>
        <taxon>Gunneridae</taxon>
        <taxon>Pentapetalae</taxon>
        <taxon>rosids</taxon>
        <taxon>malvids</taxon>
        <taxon>Brassicales</taxon>
        <taxon>Brassicaceae</taxon>
        <taxon>Camelineae</taxon>
        <taxon>Arabidopsis</taxon>
    </lineage>
</organism>
<dbReference type="Gene3D" id="1.20.1280.50">
    <property type="match status" value="1"/>
</dbReference>
<dbReference type="InterPro" id="IPR001810">
    <property type="entry name" value="F-box_dom"/>
</dbReference>
<name>A0A5S9WWL0_ARATH</name>
<dbReference type="Pfam" id="PF00646">
    <property type="entry name" value="F-box"/>
    <property type="match status" value="1"/>
</dbReference>
<dbReference type="Pfam" id="PF14299">
    <property type="entry name" value="PP2"/>
    <property type="match status" value="1"/>
</dbReference>
<evidence type="ECO:0000313" key="4">
    <source>
        <dbReference type="Proteomes" id="UP000434276"/>
    </source>
</evidence>